<evidence type="ECO:0000313" key="2">
    <source>
        <dbReference type="EMBL" id="QKD83891.1"/>
    </source>
</evidence>
<dbReference type="Pfam" id="PF01944">
    <property type="entry name" value="SpoIIM"/>
    <property type="match status" value="1"/>
</dbReference>
<keyword evidence="1" id="KW-0812">Transmembrane</keyword>
<dbReference type="AlphaFoldDB" id="A0A6M8BJV4"/>
<feature type="transmembrane region" description="Helical" evidence="1">
    <location>
        <begin position="266"/>
        <end position="287"/>
    </location>
</feature>
<keyword evidence="1" id="KW-1133">Transmembrane helix</keyword>
<evidence type="ECO:0000313" key="3">
    <source>
        <dbReference type="Proteomes" id="UP000505210"/>
    </source>
</evidence>
<dbReference type="InterPro" id="IPR002798">
    <property type="entry name" value="SpoIIM-like"/>
</dbReference>
<dbReference type="KEGG" id="theu:HPC62_18350"/>
<proteinExistence type="predicted"/>
<feature type="transmembrane region" description="Helical" evidence="1">
    <location>
        <begin position="225"/>
        <end position="245"/>
    </location>
</feature>
<organism evidence="2 3">
    <name type="scientific">Thermoleptolyngbya sichuanensis A183</name>
    <dbReference type="NCBI Taxonomy" id="2737172"/>
    <lineage>
        <taxon>Bacteria</taxon>
        <taxon>Bacillati</taxon>
        <taxon>Cyanobacteriota</taxon>
        <taxon>Cyanophyceae</taxon>
        <taxon>Oculatellales</taxon>
        <taxon>Oculatellaceae</taxon>
        <taxon>Thermoleptolyngbya</taxon>
        <taxon>Thermoleptolyngbya sichuanensis</taxon>
    </lineage>
</organism>
<name>A0A6M8BJV4_9CYAN</name>
<dbReference type="PANTHER" id="PTHR35337">
    <property type="entry name" value="SLR1478 PROTEIN"/>
    <property type="match status" value="1"/>
</dbReference>
<reference evidence="2 3" key="1">
    <citation type="submission" date="2020-05" db="EMBL/GenBank/DDBJ databases">
        <title>Complete genome sequence of of a novel Thermoleptolyngbya strain isolated from hot springs of Ganzi, Sichuan China.</title>
        <authorList>
            <person name="Tang J."/>
            <person name="Daroch M."/>
            <person name="Li L."/>
            <person name="Waleron K."/>
            <person name="Waleron M."/>
            <person name="Waleron M."/>
        </authorList>
    </citation>
    <scope>NUCLEOTIDE SEQUENCE [LARGE SCALE GENOMIC DNA]</scope>
    <source>
        <strain evidence="2 3">PKUAC-SCTA183</strain>
    </source>
</reference>
<accession>A0A6M8BJV4</accession>
<sequence>MDICRWTARRESSWNDLDRLLQQAERRGLKSLTAAEIHQLASLYRAVSGDLARAQQISPRLTQELQSLTTRGYAQVYQGLRRQEWEAVRQFYQSGFPAVVQQCVGYIALATALFVLAGLVAWWYSWRDPSFIELMVPSSIIRQVRDRQELWMGSIVGVEPYAASNIMVNNLKVSFAAAAGGITAGLATVYILLLNGINIGAIAALVGQNNLAFPFWAFVFPHGALELPAIFLAGGAGLLLARALLFPGPLRRVDALKRYGTQAAQLMYGVVPLLVIAGIIEGFFSPNPAVPDLLKYVAGMGLFAALVGYCSRKGRRA</sequence>
<gene>
    <name evidence="2" type="ORF">HPC62_18350</name>
</gene>
<feature type="transmembrane region" description="Helical" evidence="1">
    <location>
        <begin position="293"/>
        <end position="311"/>
    </location>
</feature>
<dbReference type="Proteomes" id="UP000505210">
    <property type="component" value="Chromosome"/>
</dbReference>
<feature type="transmembrane region" description="Helical" evidence="1">
    <location>
        <begin position="103"/>
        <end position="124"/>
    </location>
</feature>
<dbReference type="EMBL" id="CP053661">
    <property type="protein sequence ID" value="QKD83891.1"/>
    <property type="molecule type" value="Genomic_DNA"/>
</dbReference>
<feature type="transmembrane region" description="Helical" evidence="1">
    <location>
        <begin position="200"/>
        <end position="219"/>
    </location>
</feature>
<feature type="transmembrane region" description="Helical" evidence="1">
    <location>
        <begin position="173"/>
        <end position="193"/>
    </location>
</feature>
<dbReference type="PANTHER" id="PTHR35337:SF1">
    <property type="entry name" value="SLR1478 PROTEIN"/>
    <property type="match status" value="1"/>
</dbReference>
<keyword evidence="3" id="KW-1185">Reference proteome</keyword>
<dbReference type="RefSeq" id="WP_172357969.1">
    <property type="nucleotide sequence ID" value="NZ_CP053661.1"/>
</dbReference>
<protein>
    <submittedName>
        <fullName evidence="2">Stage II sporulation protein M</fullName>
    </submittedName>
</protein>
<keyword evidence="1" id="KW-0472">Membrane</keyword>
<evidence type="ECO:0000256" key="1">
    <source>
        <dbReference type="SAM" id="Phobius"/>
    </source>
</evidence>